<feature type="chain" id="PRO_5004211489" evidence="1">
    <location>
        <begin position="26"/>
        <end position="473"/>
    </location>
</feature>
<dbReference type="Gene3D" id="2.60.40.1610">
    <property type="entry name" value="Domain of unknown function DUF1254"/>
    <property type="match status" value="1"/>
</dbReference>
<dbReference type="InterPro" id="IPR037049">
    <property type="entry name" value="DUF1214_C_sf"/>
</dbReference>
<dbReference type="AlphaFoldDB" id="Q2KUA9"/>
<keyword evidence="1" id="KW-0732">Signal</keyword>
<dbReference type="eggNOG" id="COG5361">
    <property type="taxonomic scope" value="Bacteria"/>
</dbReference>
<dbReference type="SUPFAM" id="SSF160935">
    <property type="entry name" value="VPA0735-like"/>
    <property type="match status" value="1"/>
</dbReference>
<reference evidence="4 5" key="1">
    <citation type="journal article" date="2006" name="J. Bacteriol.">
        <title>Comparison of the genome sequence of the poultry pathogen Bordetella avium with those of B. bronchiseptica, B. pertussis, and B. parapertussis reveals extensive diversity in surface structures associated with host interaction.</title>
        <authorList>
            <person name="Sebaihia M."/>
            <person name="Preston A."/>
            <person name="Maskell D.J."/>
            <person name="Kuzmiak H."/>
            <person name="Connell T.D."/>
            <person name="King N.D."/>
            <person name="Orndorff P.E."/>
            <person name="Miyamoto D.M."/>
            <person name="Thomson N.R."/>
            <person name="Harris D."/>
            <person name="Goble A."/>
            <person name="Lord A."/>
            <person name="Murphy L."/>
            <person name="Quail M.A."/>
            <person name="Rutter S."/>
            <person name="Squares R."/>
            <person name="Squares S."/>
            <person name="Woodward J."/>
            <person name="Parkhill J."/>
            <person name="Temple L.M."/>
        </authorList>
    </citation>
    <scope>NUCLEOTIDE SEQUENCE [LARGE SCALE GENOMIC DNA]</scope>
    <source>
        <strain evidence="4 5">197N</strain>
    </source>
</reference>
<evidence type="ECO:0000256" key="1">
    <source>
        <dbReference type="SAM" id="SignalP"/>
    </source>
</evidence>
<accession>Q2KUA9</accession>
<dbReference type="OrthoDB" id="104565at2"/>
<gene>
    <name evidence="4" type="ordered locus">BAV3141</name>
</gene>
<feature type="domain" description="DUF1254" evidence="3">
    <location>
        <begin position="78"/>
        <end position="193"/>
    </location>
</feature>
<dbReference type="EMBL" id="AM167904">
    <property type="protein sequence ID" value="CAJ50751.1"/>
    <property type="molecule type" value="Genomic_DNA"/>
</dbReference>
<dbReference type="PANTHER" id="PTHR36509:SF2">
    <property type="entry name" value="BLL3101 PROTEIN"/>
    <property type="match status" value="1"/>
</dbReference>
<dbReference type="HOGENOM" id="CLU_027269_1_1_4"/>
<dbReference type="PANTHER" id="PTHR36509">
    <property type="entry name" value="BLL3101 PROTEIN"/>
    <property type="match status" value="1"/>
</dbReference>
<sequence>MRHLRRLTAAVLSLSTLFAVSPGFAQGLAAPAVSPAAAELQRAAVDAYVYLYPLISMDLARRQAVSPKTEGQPGHAQVNRFWMQRGDAPGGLWPHADMLRMSAWLDLNTGPVVISLPPTQGRFYSLTLHDLWGDAFAVLGKRSTGTGRGNYAVVPPGWTAPLPPAMQRVEAPTSQVWVQGLLQAGADSAALQEGFILTPLQDWNRGSQAMQVRSDPGLDTVTPVAQQIAKMPADVFFTYGAELLRKHPPRVGDQAMLARLRRVGIFPGQQLVFGKLDNPVQQALRRAARETPAYLDALNAAAERGWVAEREAMGAYGSAYLKRARMARLQPGAELPEEVLTLRLTTDADGSPVLPGSRYVLRFEADALPPGDAFWTLAAYDGQGQPLSNPYRRYSLGDRDPLHYNADGSLDLFLQSEPPGELDRANWLPLSGEAVNLLLRLYLPSAEALDGRWNPPLLRVVPPSGVREDAPPQ</sequence>
<name>Q2KUA9_BORA1</name>
<dbReference type="InterPro" id="IPR010679">
    <property type="entry name" value="DUF1254"/>
</dbReference>
<dbReference type="KEGG" id="bav:BAV3141"/>
<dbReference type="InterPro" id="IPR037050">
    <property type="entry name" value="DUF1254_sf"/>
</dbReference>
<dbReference type="Pfam" id="PF06742">
    <property type="entry name" value="DUF1214"/>
    <property type="match status" value="1"/>
</dbReference>
<dbReference type="Proteomes" id="UP000001977">
    <property type="component" value="Chromosome"/>
</dbReference>
<evidence type="ECO:0000313" key="5">
    <source>
        <dbReference type="Proteomes" id="UP000001977"/>
    </source>
</evidence>
<proteinExistence type="predicted"/>
<dbReference type="RefSeq" id="WP_012418779.1">
    <property type="nucleotide sequence ID" value="NC_010645.1"/>
</dbReference>
<evidence type="ECO:0000259" key="3">
    <source>
        <dbReference type="Pfam" id="PF06863"/>
    </source>
</evidence>
<organism evidence="4 5">
    <name type="scientific">Bordetella avium (strain 197N)</name>
    <dbReference type="NCBI Taxonomy" id="360910"/>
    <lineage>
        <taxon>Bacteria</taxon>
        <taxon>Pseudomonadati</taxon>
        <taxon>Pseudomonadota</taxon>
        <taxon>Betaproteobacteria</taxon>
        <taxon>Burkholderiales</taxon>
        <taxon>Alcaligenaceae</taxon>
        <taxon>Bordetella</taxon>
    </lineage>
</organism>
<feature type="signal peptide" evidence="1">
    <location>
        <begin position="1"/>
        <end position="25"/>
    </location>
</feature>
<dbReference type="GeneID" id="92933602"/>
<feature type="domain" description="DUF1214" evidence="2">
    <location>
        <begin position="340"/>
        <end position="445"/>
    </location>
</feature>
<dbReference type="STRING" id="360910.BAV3141"/>
<evidence type="ECO:0000313" key="4">
    <source>
        <dbReference type="EMBL" id="CAJ50751.1"/>
    </source>
</evidence>
<protein>
    <submittedName>
        <fullName evidence="4">Exported protein</fullName>
    </submittedName>
</protein>
<keyword evidence="5" id="KW-1185">Reference proteome</keyword>
<dbReference type="InterPro" id="IPR010621">
    <property type="entry name" value="DUF1214"/>
</dbReference>
<dbReference type="Pfam" id="PF06863">
    <property type="entry name" value="DUF1254"/>
    <property type="match status" value="1"/>
</dbReference>
<dbReference type="Gene3D" id="2.60.120.600">
    <property type="entry name" value="Domain of unknown function DUF1214, C-terminal domain"/>
    <property type="match status" value="1"/>
</dbReference>
<evidence type="ECO:0000259" key="2">
    <source>
        <dbReference type="Pfam" id="PF06742"/>
    </source>
</evidence>